<dbReference type="InterPro" id="IPR036397">
    <property type="entry name" value="RNaseH_sf"/>
</dbReference>
<evidence type="ECO:0000256" key="6">
    <source>
        <dbReference type="HAMAP-Rule" id="MF_01899"/>
    </source>
</evidence>
<dbReference type="GO" id="GO:0005737">
    <property type="term" value="C:cytoplasm"/>
    <property type="evidence" value="ECO:0007669"/>
    <property type="project" value="UniProtKB-SubCell"/>
</dbReference>
<reference evidence="8 9" key="1">
    <citation type="submission" date="2015-12" db="EMBL/GenBank/DDBJ databases">
        <title>Draft Genome Sequence of Olsenella scatoligenes SK9K4T; a Producer of 3-Methylindole- (skatole) and 4-Methylphenol- (p-cresol) Isolated from Pig Feces.</title>
        <authorList>
            <person name="Li X."/>
            <person name="Borg B."/>
            <person name="Canibe N."/>
        </authorList>
    </citation>
    <scope>NUCLEOTIDE SEQUENCE [LARGE SCALE GENOMIC DNA]</scope>
    <source>
        <strain evidence="8 9">SK9K4</strain>
    </source>
</reference>
<dbReference type="InterPro" id="IPR044876">
    <property type="entry name" value="HRDC_dom_sf"/>
</dbReference>
<comment type="similarity">
    <text evidence="6">Belongs to the RNase D family.</text>
</comment>
<name>A0A100YVJ7_TRASO</name>
<evidence type="ECO:0000256" key="5">
    <source>
        <dbReference type="ARBA" id="ARBA00022839"/>
    </source>
</evidence>
<gene>
    <name evidence="6" type="primary">rnd</name>
    <name evidence="8" type="ORF">AUL39_05685</name>
</gene>
<keyword evidence="9" id="KW-1185">Reference proteome</keyword>
<dbReference type="PANTHER" id="PTHR47649:SF1">
    <property type="entry name" value="RIBONUCLEASE D"/>
    <property type="match status" value="1"/>
</dbReference>
<evidence type="ECO:0000256" key="2">
    <source>
        <dbReference type="ARBA" id="ARBA00022694"/>
    </source>
</evidence>
<comment type="caution">
    <text evidence="8">The sequence shown here is derived from an EMBL/GenBank/DDBJ whole genome shotgun (WGS) entry which is preliminary data.</text>
</comment>
<evidence type="ECO:0000259" key="7">
    <source>
        <dbReference type="PROSITE" id="PS50967"/>
    </source>
</evidence>
<dbReference type="InterPro" id="IPR002562">
    <property type="entry name" value="3'-5'_exonuclease_dom"/>
</dbReference>
<accession>A0A100YVJ7</accession>
<dbReference type="InterPro" id="IPR010997">
    <property type="entry name" value="HRDC-like_sf"/>
</dbReference>
<dbReference type="Gene3D" id="3.30.420.10">
    <property type="entry name" value="Ribonuclease H-like superfamily/Ribonuclease H"/>
    <property type="match status" value="1"/>
</dbReference>
<comment type="catalytic activity">
    <reaction evidence="6">
        <text>Exonucleolytic cleavage that removes extra residues from the 3'-terminus of tRNA to produce 5'-mononucleotides.</text>
        <dbReference type="EC" id="3.1.13.5"/>
    </reaction>
</comment>
<dbReference type="GO" id="GO:0000166">
    <property type="term" value="F:nucleotide binding"/>
    <property type="evidence" value="ECO:0007669"/>
    <property type="project" value="InterPro"/>
</dbReference>
<keyword evidence="2 6" id="KW-0819">tRNA processing</keyword>
<keyword evidence="4 6" id="KW-0378">Hydrolase</keyword>
<dbReference type="EMBL" id="LOJF01000009">
    <property type="protein sequence ID" value="KUH58485.1"/>
    <property type="molecule type" value="Genomic_DNA"/>
</dbReference>
<feature type="domain" description="HRDC" evidence="7">
    <location>
        <begin position="207"/>
        <end position="286"/>
    </location>
</feature>
<keyword evidence="5 6" id="KW-0269">Exonuclease</keyword>
<evidence type="ECO:0000256" key="3">
    <source>
        <dbReference type="ARBA" id="ARBA00022722"/>
    </source>
</evidence>
<comment type="subcellular location">
    <subcellularLocation>
        <location evidence="6">Cytoplasm</location>
    </subcellularLocation>
</comment>
<dbReference type="HAMAP" id="MF_01899">
    <property type="entry name" value="RNase_D"/>
    <property type="match status" value="1"/>
</dbReference>
<dbReference type="STRING" id="1299998.AUL39_05685"/>
<dbReference type="RefSeq" id="WP_059054582.1">
    <property type="nucleotide sequence ID" value="NZ_LOJF01000009.1"/>
</dbReference>
<keyword evidence="3 6" id="KW-0540">Nuclease</keyword>
<dbReference type="GO" id="GO:0003676">
    <property type="term" value="F:nucleic acid binding"/>
    <property type="evidence" value="ECO:0007669"/>
    <property type="project" value="InterPro"/>
</dbReference>
<keyword evidence="1 6" id="KW-0963">Cytoplasm</keyword>
<dbReference type="AlphaFoldDB" id="A0A100YVJ7"/>
<dbReference type="InterPro" id="IPR051086">
    <property type="entry name" value="RNase_D-like"/>
</dbReference>
<comment type="function">
    <text evidence="6">Exonuclease involved in the 3' processing of various precursor tRNAs. Initiates hydrolysis at the 3'-terminus of an RNA molecule and releases 5'-mononucleotides.</text>
</comment>
<protein>
    <recommendedName>
        <fullName evidence="6">Ribonuclease D</fullName>
        <shortName evidence="6">RNase D</shortName>
        <ecNumber evidence="6">3.1.13.5</ecNumber>
    </recommendedName>
</protein>
<dbReference type="EC" id="3.1.13.5" evidence="6"/>
<dbReference type="SUPFAM" id="SSF53098">
    <property type="entry name" value="Ribonuclease H-like"/>
    <property type="match status" value="1"/>
</dbReference>
<dbReference type="GO" id="GO:0033890">
    <property type="term" value="F:ribonuclease D activity"/>
    <property type="evidence" value="ECO:0007669"/>
    <property type="project" value="UniProtKB-UniRule"/>
</dbReference>
<evidence type="ECO:0000256" key="4">
    <source>
        <dbReference type="ARBA" id="ARBA00022801"/>
    </source>
</evidence>
<dbReference type="SMART" id="SM00341">
    <property type="entry name" value="HRDC"/>
    <property type="match status" value="1"/>
</dbReference>
<dbReference type="PANTHER" id="PTHR47649">
    <property type="entry name" value="RIBONUCLEASE D"/>
    <property type="match status" value="1"/>
</dbReference>
<organism evidence="8 9">
    <name type="scientific">Tractidigestivibacter scatoligenes</name>
    <name type="common">Olsenella scatoligenes</name>
    <dbReference type="NCBI Taxonomy" id="1299998"/>
    <lineage>
        <taxon>Bacteria</taxon>
        <taxon>Bacillati</taxon>
        <taxon>Actinomycetota</taxon>
        <taxon>Coriobacteriia</taxon>
        <taxon>Coriobacteriales</taxon>
        <taxon>Atopobiaceae</taxon>
        <taxon>Tractidigestivibacter</taxon>
    </lineage>
</organism>
<dbReference type="Pfam" id="PF00570">
    <property type="entry name" value="HRDC"/>
    <property type="match status" value="1"/>
</dbReference>
<dbReference type="Pfam" id="PF01612">
    <property type="entry name" value="DNA_pol_A_exo1"/>
    <property type="match status" value="1"/>
</dbReference>
<dbReference type="SUPFAM" id="SSF47819">
    <property type="entry name" value="HRDC-like"/>
    <property type="match status" value="2"/>
</dbReference>
<dbReference type="SMART" id="SM00474">
    <property type="entry name" value="35EXOc"/>
    <property type="match status" value="1"/>
</dbReference>
<dbReference type="CDD" id="cd06142">
    <property type="entry name" value="RNaseD_exo"/>
    <property type="match status" value="1"/>
</dbReference>
<sequence>MYISTSDELSAFCERIGNEPVIAVDTEFLRERTYYPKLCLVQVGTPTEIGAIDPILIEDLSPLAHIFADERVTKVFHACGQDLEVILDGMGVTCASVFDTQVAAAFLGMRQQVSYASLVEAYAGVRLPKAESLTDWSRRPLDPEQLTYAEDDVRYLPAIYDRMMEQLVEKDRLAWVQPEMAEVTDPSHMHRDPREAYLRLKRSSSLTRRQLAIAREVCAWREQTAANHDVPRKWVLSDEVVVEVCKRAPRSRDRLRKIRGTDQLSERDVRDLLDAVHAGEEVPGSACPQPERHAHPSAEVESVVDLMVALVRIVSEKSGIATQLIATRDDLVEFAQDRSKSRLATGWRHELAGKQLESLLEGSVGLTVRDGRIEVI</sequence>
<dbReference type="PROSITE" id="PS50967">
    <property type="entry name" value="HRDC"/>
    <property type="match status" value="1"/>
</dbReference>
<dbReference type="NCBIfam" id="TIGR01388">
    <property type="entry name" value="rnd"/>
    <property type="match status" value="1"/>
</dbReference>
<proteinExistence type="inferred from homology"/>
<comment type="cofactor">
    <cofactor evidence="6">
        <name>a divalent metal cation</name>
        <dbReference type="ChEBI" id="CHEBI:60240"/>
    </cofactor>
</comment>
<dbReference type="Proteomes" id="UP000054078">
    <property type="component" value="Unassembled WGS sequence"/>
</dbReference>
<dbReference type="InterPro" id="IPR006292">
    <property type="entry name" value="RNase_D"/>
</dbReference>
<dbReference type="OrthoDB" id="144122at2"/>
<dbReference type="GO" id="GO:0008408">
    <property type="term" value="F:3'-5' exonuclease activity"/>
    <property type="evidence" value="ECO:0007669"/>
    <property type="project" value="InterPro"/>
</dbReference>
<evidence type="ECO:0000313" key="8">
    <source>
        <dbReference type="EMBL" id="KUH58485.1"/>
    </source>
</evidence>
<dbReference type="InterPro" id="IPR012337">
    <property type="entry name" value="RNaseH-like_sf"/>
</dbReference>
<dbReference type="Gene3D" id="1.10.150.80">
    <property type="entry name" value="HRDC domain"/>
    <property type="match status" value="1"/>
</dbReference>
<dbReference type="GO" id="GO:0042780">
    <property type="term" value="P:tRNA 3'-end processing"/>
    <property type="evidence" value="ECO:0007669"/>
    <property type="project" value="UniProtKB-UniRule"/>
</dbReference>
<evidence type="ECO:0000256" key="1">
    <source>
        <dbReference type="ARBA" id="ARBA00022490"/>
    </source>
</evidence>
<evidence type="ECO:0000313" key="9">
    <source>
        <dbReference type="Proteomes" id="UP000054078"/>
    </source>
</evidence>
<dbReference type="InterPro" id="IPR002121">
    <property type="entry name" value="HRDC_dom"/>
</dbReference>